<organism evidence="1 2">
    <name type="scientific">Alistipes hominis</name>
    <dbReference type="NCBI Taxonomy" id="2763015"/>
    <lineage>
        <taxon>Bacteria</taxon>
        <taxon>Pseudomonadati</taxon>
        <taxon>Bacteroidota</taxon>
        <taxon>Bacteroidia</taxon>
        <taxon>Bacteroidales</taxon>
        <taxon>Rikenellaceae</taxon>
        <taxon>Alistipes</taxon>
    </lineage>
</organism>
<evidence type="ECO:0008006" key="3">
    <source>
        <dbReference type="Google" id="ProtNLM"/>
    </source>
</evidence>
<evidence type="ECO:0000313" key="1">
    <source>
        <dbReference type="EMBL" id="MBC5617763.1"/>
    </source>
</evidence>
<comment type="caution">
    <text evidence="1">The sequence shown here is derived from an EMBL/GenBank/DDBJ whole genome shotgun (WGS) entry which is preliminary data.</text>
</comment>
<sequence length="287" mass="32422">MKKHLLVKTALSGLFATLCTVGIVSFPGCQKQDYDYSEKDDLDPALLNSPELEEYIIAGAEYREASNTFATELGKIDFSKLKFEEDLNGDRIIRIPISVSIEKKAMNFETKKNALFVKHPQFASMSPAIQYDYFRACIKSSTNVNRKLLEMGININRPLTKGGTSEEFANMEDLTDYLSAQMSSSDYREIVIIVYQDGRIATYQDDANTSSSFHISIPYTVEDNPKYYYPQALDANGNLIEKNRIRYIAHTQLSGHTPSSGDLNYSKDYPGLQQGIYHDGTIKMFTK</sequence>
<keyword evidence="2" id="KW-1185">Reference proteome</keyword>
<dbReference type="EMBL" id="JACOOK010000018">
    <property type="protein sequence ID" value="MBC5617763.1"/>
    <property type="molecule type" value="Genomic_DNA"/>
</dbReference>
<protein>
    <recommendedName>
        <fullName evidence="3">Lipoprotein</fullName>
    </recommendedName>
</protein>
<accession>A0ABR7CQ15</accession>
<name>A0ABR7CQ15_9BACT</name>
<evidence type="ECO:0000313" key="2">
    <source>
        <dbReference type="Proteomes" id="UP000636891"/>
    </source>
</evidence>
<dbReference type="Proteomes" id="UP000636891">
    <property type="component" value="Unassembled WGS sequence"/>
</dbReference>
<proteinExistence type="predicted"/>
<gene>
    <name evidence="1" type="ORF">H8S08_12215</name>
</gene>
<reference evidence="1 2" key="1">
    <citation type="submission" date="2020-08" db="EMBL/GenBank/DDBJ databases">
        <title>Genome public.</title>
        <authorList>
            <person name="Liu C."/>
            <person name="Sun Q."/>
        </authorList>
    </citation>
    <scope>NUCLEOTIDE SEQUENCE [LARGE SCALE GENOMIC DNA]</scope>
    <source>
        <strain evidence="1 2">New-7</strain>
    </source>
</reference>